<protein>
    <submittedName>
        <fullName evidence="2">Uncharacterized protein</fullName>
    </submittedName>
</protein>
<dbReference type="AlphaFoldDB" id="A0AAD7S7P8"/>
<proteinExistence type="predicted"/>
<gene>
    <name evidence="2" type="ORF">AAFF_G00437250</name>
</gene>
<comment type="caution">
    <text evidence="2">The sequence shown here is derived from an EMBL/GenBank/DDBJ whole genome shotgun (WGS) entry which is preliminary data.</text>
</comment>
<feature type="compositionally biased region" description="Polar residues" evidence="1">
    <location>
        <begin position="53"/>
        <end position="64"/>
    </location>
</feature>
<keyword evidence="3" id="KW-1185">Reference proteome</keyword>
<sequence>MLVWGATDNDQRLRARLVASLEELSATPPSMDKCTLPSMSQSPFRRVEDSTKLDPNSQSGSITDSVKCLSPASSENSKRGQEVRSPCRHYKLSSVKGKGKGSLKCQVMTRTRKIIGQLERPLKCLTVSSENGICAEASHSSPVMSPRNQNTGGL</sequence>
<dbReference type="Proteomes" id="UP001221898">
    <property type="component" value="Unassembled WGS sequence"/>
</dbReference>
<evidence type="ECO:0000256" key="1">
    <source>
        <dbReference type="SAM" id="MobiDB-lite"/>
    </source>
</evidence>
<evidence type="ECO:0000313" key="3">
    <source>
        <dbReference type="Proteomes" id="UP001221898"/>
    </source>
</evidence>
<evidence type="ECO:0000313" key="2">
    <source>
        <dbReference type="EMBL" id="KAJ8397449.1"/>
    </source>
</evidence>
<accession>A0AAD7S7P8</accession>
<organism evidence="2 3">
    <name type="scientific">Aldrovandia affinis</name>
    <dbReference type="NCBI Taxonomy" id="143900"/>
    <lineage>
        <taxon>Eukaryota</taxon>
        <taxon>Metazoa</taxon>
        <taxon>Chordata</taxon>
        <taxon>Craniata</taxon>
        <taxon>Vertebrata</taxon>
        <taxon>Euteleostomi</taxon>
        <taxon>Actinopterygii</taxon>
        <taxon>Neopterygii</taxon>
        <taxon>Teleostei</taxon>
        <taxon>Notacanthiformes</taxon>
        <taxon>Halosauridae</taxon>
        <taxon>Aldrovandia</taxon>
    </lineage>
</organism>
<name>A0AAD7S7P8_9TELE</name>
<dbReference type="EMBL" id="JAINUG010000097">
    <property type="protein sequence ID" value="KAJ8397449.1"/>
    <property type="molecule type" value="Genomic_DNA"/>
</dbReference>
<reference evidence="2" key="1">
    <citation type="journal article" date="2023" name="Science">
        <title>Genome structures resolve the early diversification of teleost fishes.</title>
        <authorList>
            <person name="Parey E."/>
            <person name="Louis A."/>
            <person name="Montfort J."/>
            <person name="Bouchez O."/>
            <person name="Roques C."/>
            <person name="Iampietro C."/>
            <person name="Lluch J."/>
            <person name="Castinel A."/>
            <person name="Donnadieu C."/>
            <person name="Desvignes T."/>
            <person name="Floi Bucao C."/>
            <person name="Jouanno E."/>
            <person name="Wen M."/>
            <person name="Mejri S."/>
            <person name="Dirks R."/>
            <person name="Jansen H."/>
            <person name="Henkel C."/>
            <person name="Chen W.J."/>
            <person name="Zahm M."/>
            <person name="Cabau C."/>
            <person name="Klopp C."/>
            <person name="Thompson A.W."/>
            <person name="Robinson-Rechavi M."/>
            <person name="Braasch I."/>
            <person name="Lecointre G."/>
            <person name="Bobe J."/>
            <person name="Postlethwait J.H."/>
            <person name="Berthelot C."/>
            <person name="Roest Crollius H."/>
            <person name="Guiguen Y."/>
        </authorList>
    </citation>
    <scope>NUCLEOTIDE SEQUENCE</scope>
    <source>
        <strain evidence="2">NC1722</strain>
    </source>
</reference>
<feature type="region of interest" description="Disordered" evidence="1">
    <location>
        <begin position="27"/>
        <end position="91"/>
    </location>
</feature>